<organism evidence="1 2">
    <name type="scientific">Taibaiella chishuiensis</name>
    <dbReference type="NCBI Taxonomy" id="1434707"/>
    <lineage>
        <taxon>Bacteria</taxon>
        <taxon>Pseudomonadati</taxon>
        <taxon>Bacteroidota</taxon>
        <taxon>Chitinophagia</taxon>
        <taxon>Chitinophagales</taxon>
        <taxon>Chitinophagaceae</taxon>
        <taxon>Taibaiella</taxon>
    </lineage>
</organism>
<dbReference type="PANTHER" id="PTHR21174">
    <property type="match status" value="1"/>
</dbReference>
<dbReference type="PIRSF" id="PIRSF035170">
    <property type="entry name" value="HD_phosphohydro"/>
    <property type="match status" value="1"/>
</dbReference>
<name>A0A2P8CX00_9BACT</name>
<evidence type="ECO:0000313" key="1">
    <source>
        <dbReference type="EMBL" id="PSK89457.1"/>
    </source>
</evidence>
<evidence type="ECO:0000313" key="2">
    <source>
        <dbReference type="Proteomes" id="UP000240572"/>
    </source>
</evidence>
<keyword evidence="1" id="KW-0378">Hydrolase</keyword>
<dbReference type="RefSeq" id="WP_106524710.1">
    <property type="nucleotide sequence ID" value="NZ_PYGD01000011.1"/>
</dbReference>
<proteinExistence type="predicted"/>
<keyword evidence="2" id="KW-1185">Reference proteome</keyword>
<dbReference type="EMBL" id="PYGD01000011">
    <property type="protein sequence ID" value="PSK89457.1"/>
    <property type="molecule type" value="Genomic_DNA"/>
</dbReference>
<dbReference type="Proteomes" id="UP000240572">
    <property type="component" value="Unassembled WGS sequence"/>
</dbReference>
<dbReference type="SUPFAM" id="SSF109604">
    <property type="entry name" value="HD-domain/PDEase-like"/>
    <property type="match status" value="1"/>
</dbReference>
<gene>
    <name evidence="1" type="ORF">B0I18_1119</name>
</gene>
<sequence length="204" mass="23426">MLQETYASLLGRYTQDRELVSAGWQQLEAAYSAGGRHYHTLNHLSQLLADLGEVQHQFHDPDAVWFSLYYHDIVYEVRADDNEAQSAVQAGDMMQRIGVPAGRVAQCRQLILATAHHRATNDKDTDLFTDADLAILGRDEAAYDRYSLQVRSEYAVFPDALYLPGRKAVLARFLAMPRIFKTEHFSDRFETQARLNLRREHDRL</sequence>
<accession>A0A2P8CX00</accession>
<reference evidence="1 2" key="1">
    <citation type="submission" date="2018-03" db="EMBL/GenBank/DDBJ databases">
        <title>Genomic Encyclopedia of Type Strains, Phase III (KMG-III): the genomes of soil and plant-associated and newly described type strains.</title>
        <authorList>
            <person name="Whitman W."/>
        </authorList>
    </citation>
    <scope>NUCLEOTIDE SEQUENCE [LARGE SCALE GENOMIC DNA]</scope>
    <source>
        <strain evidence="1 2">CGMCC 1.12700</strain>
    </source>
</reference>
<comment type="caution">
    <text evidence="1">The sequence shown here is derived from an EMBL/GenBank/DDBJ whole genome shotgun (WGS) entry which is preliminary data.</text>
</comment>
<dbReference type="GO" id="GO:0016787">
    <property type="term" value="F:hydrolase activity"/>
    <property type="evidence" value="ECO:0007669"/>
    <property type="project" value="UniProtKB-KW"/>
</dbReference>
<dbReference type="PANTHER" id="PTHR21174:SF0">
    <property type="entry name" value="HD PHOSPHOHYDROLASE FAMILY PROTEIN-RELATED"/>
    <property type="match status" value="1"/>
</dbReference>
<dbReference type="AlphaFoldDB" id="A0A2P8CX00"/>
<protein>
    <submittedName>
        <fullName evidence="1">Putative metal-dependent HD superfamily phosphohydrolase</fullName>
    </submittedName>
</protein>
<dbReference type="InterPro" id="IPR009218">
    <property type="entry name" value="HD_phosphohydro"/>
</dbReference>
<dbReference type="OrthoDB" id="9808993at2"/>